<dbReference type="Proteomes" id="UP000813444">
    <property type="component" value="Unassembled WGS sequence"/>
</dbReference>
<dbReference type="GO" id="GO:0003824">
    <property type="term" value="F:catalytic activity"/>
    <property type="evidence" value="ECO:0007669"/>
    <property type="project" value="InterPro"/>
</dbReference>
<evidence type="ECO:0000256" key="1">
    <source>
        <dbReference type="SAM" id="MobiDB-lite"/>
    </source>
</evidence>
<evidence type="ECO:0000313" key="2">
    <source>
        <dbReference type="EMBL" id="KAH7321258.1"/>
    </source>
</evidence>
<organism evidence="2 3">
    <name type="scientific">Stachybotrys elegans</name>
    <dbReference type="NCBI Taxonomy" id="80388"/>
    <lineage>
        <taxon>Eukaryota</taxon>
        <taxon>Fungi</taxon>
        <taxon>Dikarya</taxon>
        <taxon>Ascomycota</taxon>
        <taxon>Pezizomycotina</taxon>
        <taxon>Sordariomycetes</taxon>
        <taxon>Hypocreomycetidae</taxon>
        <taxon>Hypocreales</taxon>
        <taxon>Stachybotryaceae</taxon>
        <taxon>Stachybotrys</taxon>
    </lineage>
</organism>
<feature type="region of interest" description="Disordered" evidence="1">
    <location>
        <begin position="218"/>
        <end position="275"/>
    </location>
</feature>
<dbReference type="GO" id="GO:0006281">
    <property type="term" value="P:DNA repair"/>
    <property type="evidence" value="ECO:0007669"/>
    <property type="project" value="InterPro"/>
</dbReference>
<protein>
    <submittedName>
        <fullName evidence="2">Uncharacterized protein</fullName>
    </submittedName>
</protein>
<comment type="caution">
    <text evidence="2">The sequence shown here is derived from an EMBL/GenBank/DDBJ whole genome shotgun (WGS) entry which is preliminary data.</text>
</comment>
<accession>A0A8K0SV36</accession>
<evidence type="ECO:0000313" key="3">
    <source>
        <dbReference type="Proteomes" id="UP000813444"/>
    </source>
</evidence>
<dbReference type="SUPFAM" id="SSF48150">
    <property type="entry name" value="DNA-glycosylase"/>
    <property type="match status" value="1"/>
</dbReference>
<dbReference type="PANTHER" id="PTHR21521:SF0">
    <property type="entry name" value="AMUN, ISOFORM A"/>
    <property type="match status" value="1"/>
</dbReference>
<dbReference type="PANTHER" id="PTHR21521">
    <property type="entry name" value="AMUN, ISOFORM A"/>
    <property type="match status" value="1"/>
</dbReference>
<dbReference type="InterPro" id="IPR011257">
    <property type="entry name" value="DNA_glycosylase"/>
</dbReference>
<reference evidence="2" key="1">
    <citation type="journal article" date="2021" name="Nat. Commun.">
        <title>Genetic determinants of endophytism in the Arabidopsis root mycobiome.</title>
        <authorList>
            <person name="Mesny F."/>
            <person name="Miyauchi S."/>
            <person name="Thiergart T."/>
            <person name="Pickel B."/>
            <person name="Atanasova L."/>
            <person name="Karlsson M."/>
            <person name="Huettel B."/>
            <person name="Barry K.W."/>
            <person name="Haridas S."/>
            <person name="Chen C."/>
            <person name="Bauer D."/>
            <person name="Andreopoulos W."/>
            <person name="Pangilinan J."/>
            <person name="LaButti K."/>
            <person name="Riley R."/>
            <person name="Lipzen A."/>
            <person name="Clum A."/>
            <person name="Drula E."/>
            <person name="Henrissat B."/>
            <person name="Kohler A."/>
            <person name="Grigoriev I.V."/>
            <person name="Martin F.M."/>
            <person name="Hacquard S."/>
        </authorList>
    </citation>
    <scope>NUCLEOTIDE SEQUENCE</scope>
    <source>
        <strain evidence="2">MPI-CAGE-CH-0235</strain>
    </source>
</reference>
<keyword evidence="3" id="KW-1185">Reference proteome</keyword>
<sequence length="275" mass="29799">MTPKTAAPSPESMDLDEFHRLLNCYPDVLDAAAQTKDAKPGQRSLQELDAYRYSEAVQQFGSQPHDKLMGMELQHVQLLVEWKLRHGKFRPMLMKLVSSNDASSASQTIKEAIDAYRGGADVPSTIGTLTKLKGIGPATASLLLAVHDARRVIFFSDEAFYWLCCNATKTAMKYNTKEYDTLRSKAQTLMDRLSVGAMDVEKVAYVVMKQADLAPAEAGATAKDSSPAETKPAATAGSGTSTSTSTSSSAKRKPRSDGDVARGQSGTRRSKRARA</sequence>
<gene>
    <name evidence="2" type="ORF">B0I35DRAFT_210662</name>
</gene>
<proteinExistence type="predicted"/>
<dbReference type="AlphaFoldDB" id="A0A8K0SV36"/>
<dbReference type="OrthoDB" id="8249012at2759"/>
<dbReference type="EMBL" id="JAGPNK010000005">
    <property type="protein sequence ID" value="KAH7321258.1"/>
    <property type="molecule type" value="Genomic_DNA"/>
</dbReference>
<name>A0A8K0SV36_9HYPO</name>
<feature type="compositionally biased region" description="Low complexity" evidence="1">
    <location>
        <begin position="233"/>
        <end position="249"/>
    </location>
</feature>